<dbReference type="SUPFAM" id="SSF51445">
    <property type="entry name" value="(Trans)glycosidases"/>
    <property type="match status" value="1"/>
</dbReference>
<evidence type="ECO:0000259" key="2">
    <source>
        <dbReference type="Pfam" id="PF13547"/>
    </source>
</evidence>
<dbReference type="InterPro" id="IPR025195">
    <property type="entry name" value="GTA_TIM_dom"/>
</dbReference>
<feature type="domain" description="Tip attachment protein J" evidence="3">
    <location>
        <begin position="831"/>
        <end position="991"/>
    </location>
</feature>
<keyword evidence="6" id="KW-1185">Reference proteome</keyword>
<dbReference type="STRING" id="1287727.SAMN05443999_101319"/>
<dbReference type="Pfam" id="PF23666">
    <property type="entry name" value="Rcc01698_C"/>
    <property type="match status" value="1"/>
</dbReference>
<feature type="domain" description="GTA TIM-barrel-like" evidence="2">
    <location>
        <begin position="475"/>
        <end position="770"/>
    </location>
</feature>
<dbReference type="InterPro" id="IPR056490">
    <property type="entry name" value="Rcc01698_C"/>
</dbReference>
<evidence type="ECO:0000259" key="4">
    <source>
        <dbReference type="Pfam" id="PF23666"/>
    </source>
</evidence>
<reference evidence="5 6" key="1">
    <citation type="submission" date="2016-10" db="EMBL/GenBank/DDBJ databases">
        <authorList>
            <person name="de Groot N.N."/>
        </authorList>
    </citation>
    <scope>NUCLEOTIDE SEQUENCE [LARGE SCALE GENOMIC DNA]</scope>
    <source>
        <strain evidence="5 6">DSM 100674</strain>
    </source>
</reference>
<evidence type="ECO:0000259" key="3">
    <source>
        <dbReference type="Pfam" id="PF13550"/>
    </source>
</evidence>
<name>A0A1H7GJ91_9RHOB</name>
<proteinExistence type="predicted"/>
<organism evidence="5 6">
    <name type="scientific">Roseovarius azorensis</name>
    <dbReference type="NCBI Taxonomy" id="1287727"/>
    <lineage>
        <taxon>Bacteria</taxon>
        <taxon>Pseudomonadati</taxon>
        <taxon>Pseudomonadota</taxon>
        <taxon>Alphaproteobacteria</taxon>
        <taxon>Rhodobacterales</taxon>
        <taxon>Roseobacteraceae</taxon>
        <taxon>Roseovarius</taxon>
    </lineage>
</organism>
<evidence type="ECO:0000256" key="1">
    <source>
        <dbReference type="SAM" id="MobiDB-lite"/>
    </source>
</evidence>
<dbReference type="Proteomes" id="UP000199582">
    <property type="component" value="Unassembled WGS sequence"/>
</dbReference>
<evidence type="ECO:0000313" key="5">
    <source>
        <dbReference type="EMBL" id="SEK38161.1"/>
    </source>
</evidence>
<accession>A0A1H7GJ91</accession>
<dbReference type="Pfam" id="PF13547">
    <property type="entry name" value="GTA_TIM"/>
    <property type="match status" value="1"/>
</dbReference>
<feature type="region of interest" description="Disordered" evidence="1">
    <location>
        <begin position="696"/>
        <end position="716"/>
    </location>
</feature>
<feature type="domain" description="Rcc01698-like C-terminal" evidence="4">
    <location>
        <begin position="1083"/>
        <end position="1182"/>
    </location>
</feature>
<dbReference type="EMBL" id="FOAG01000001">
    <property type="protein sequence ID" value="SEK38161.1"/>
    <property type="molecule type" value="Genomic_DNA"/>
</dbReference>
<dbReference type="Gene3D" id="3.20.20.80">
    <property type="entry name" value="Glycosidases"/>
    <property type="match status" value="1"/>
</dbReference>
<dbReference type="InterPro" id="IPR017853">
    <property type="entry name" value="GH"/>
</dbReference>
<protein>
    <submittedName>
        <fullName evidence="5">Putative phage tail protein</fullName>
    </submittedName>
</protein>
<dbReference type="RefSeq" id="WP_093030981.1">
    <property type="nucleotide sequence ID" value="NZ_FOAG01000001.1"/>
</dbReference>
<gene>
    <name evidence="5" type="ORF">SAMN05443999_101319</name>
</gene>
<sequence length="1335" mass="144391">MATILLSTAGAAIGGAVGGTALGLSSVAIGRFAGAVIGRSIDQRLLGQGSEAVETGRVSRLRLTGAGEGDAIPQVYGRMRVGGQVIWATEFRENVSVTPGSRGGGKGSPRPATPATRAIGYSVSVALALCEGEISRVARVWADGTEVSPASLNMQVYKGTRDQLPDPRIEAVEGAGNVPAYRGIAYVVIEDLDISQFGNRVPQFSFEVCRPSQPGQPGADLDPVRAVRGVALLPGTGEYALATTPVRMNFGFGSGRIANINSPSERTDMTTALEALVEELPACRATSLIVSWFGDDLRCGECRIRPRVEQRQFEAANMPWQVSGLSRTQAGEVPRDADGREVYGGTPADQAVIEAILALQQAGQEVLYYPFILMEQMPGNGLPDPWSDAEDQPVLPWRGRIATSKVPGQPGSPDGTVAAAAEVAAFFGTARAADFNVTPLEAQPVTQPGTGALDLLSFGGAVKVSPVAYHGPDEWSYRRFILHQAALCAAVGGVESFCIGSEMRSLTQIRGADNSFPAVAQLIALAAEVRELLGPQVRISYAADWSEYFGYQPGDGDRFFHLDPLWADENIDFIGIDNYMPLSDWRDGYEHLDARDWPSVYDLDYLQANIEGGEGYDWFYPSAQARAAQRRVPITDEAHAEPWIWRFKDLRGWWQNAHFERVGGERSPVPTAWVPQSKPIRFTEYGCAAVDKGTNQPNRFLDPKSSESSLPHHSSGQRDELIQLQYLRAMAGYWGDPARNPVSEIFEGRMIDMDHAYVWAWDTRPYPHFPGNSALWSDGANYARGHWITGRVSGRRLADMIGEIAGRAGVADLNASRAAGFVRGYLVDQVAGARAALQPLMLAHGVDAVERGGVLLFRRRDGKVNHTVDLERVVRDPELGGVIEETRGSDAELAGRVRLRFVEADADYEAISEEAILPDEATHAVAMSEMPLALTRAEGRQVVERWLSEARVAVDTLRLTLPPSRLAAGAGDVIELPEAAGGGRFRIDRVEQMGNAQRVDAVRIEPESYRPILMEDDPARLRPFVPSGPVTPLFLDLPLLTGQEVPHAPHVAVLADPWPGTAAIYASDEDADYRLNTLIATRSTVGETLTPLLPAGAGRIDRGDGLFVRMRHGTLESVSDAALLNGANLCAIGDGTPDAWELIQFRDAELVAPDTYILRHRLRGQLGTEAAGAKVWPEGSILVRLDGVPQQIDLSDAQRGQARHYRIGPGGRGVDDPAFGHAVLAFDGLGLRPYAPVHLRLTETGGDLGVTWIRRTRIGGDRWDTPEVPLAEESERYLLRILRGAQVLREVVTDAPAWTYPAALRAADGPDAGKRIEVAQISAGFGPGVFAGRDL</sequence>
<dbReference type="OrthoDB" id="8445115at2"/>
<dbReference type="Pfam" id="PF13550">
    <property type="entry name" value="Phage-tail_3"/>
    <property type="match status" value="1"/>
</dbReference>
<evidence type="ECO:0000313" key="6">
    <source>
        <dbReference type="Proteomes" id="UP000199582"/>
    </source>
</evidence>
<dbReference type="CDD" id="cd19607">
    <property type="entry name" value="GTA_TIM-barrel-like"/>
    <property type="match status" value="1"/>
</dbReference>
<dbReference type="InterPro" id="IPR032876">
    <property type="entry name" value="J_dom"/>
</dbReference>